<accession>A0ABY1NJF4</accession>
<reference evidence="2 3" key="1">
    <citation type="submission" date="2017-05" db="EMBL/GenBank/DDBJ databases">
        <authorList>
            <person name="Varghese N."/>
            <person name="Submissions S."/>
        </authorList>
    </citation>
    <scope>NUCLEOTIDE SEQUENCE [LARGE SCALE GENOMIC DNA]</scope>
    <source>
        <strain evidence="2 3">DSM 15522</strain>
    </source>
</reference>
<dbReference type="SUPFAM" id="SSF69593">
    <property type="entry name" value="Glycerol-3-phosphate (1)-acyltransferase"/>
    <property type="match status" value="1"/>
</dbReference>
<dbReference type="EMBL" id="FXUB01000002">
    <property type="protein sequence ID" value="SMP10648.1"/>
    <property type="molecule type" value="Genomic_DNA"/>
</dbReference>
<dbReference type="InterPro" id="IPR007172">
    <property type="entry name" value="DUF374"/>
</dbReference>
<feature type="domain" description="DUF374" evidence="1">
    <location>
        <begin position="55"/>
        <end position="120"/>
    </location>
</feature>
<protein>
    <recommendedName>
        <fullName evidence="1">DUF374 domain-containing protein</fullName>
    </recommendedName>
</protein>
<dbReference type="Pfam" id="PF04028">
    <property type="entry name" value="DUF374"/>
    <property type="match status" value="1"/>
</dbReference>
<dbReference type="Proteomes" id="UP001157911">
    <property type="component" value="Unassembled WGS sequence"/>
</dbReference>
<comment type="caution">
    <text evidence="2">The sequence shown here is derived from an EMBL/GenBank/DDBJ whole genome shotgun (WGS) entry which is preliminary data.</text>
</comment>
<dbReference type="CDD" id="cd07983">
    <property type="entry name" value="LPLAT_DUF374-like"/>
    <property type="match status" value="1"/>
</dbReference>
<evidence type="ECO:0000259" key="1">
    <source>
        <dbReference type="Pfam" id="PF04028"/>
    </source>
</evidence>
<proteinExistence type="predicted"/>
<sequence>MRIDKERLLAFLLKGWVRTLRIDVEFLSPIQFPSIFAFWHGRMFVLPFVFERYAEKVNVLISRHRDGEFAAKLIEAIGFKTVRGSTGKGKGGERAFLEMVKILSRGEAVAITPDGPKGPAEKVKKGIVKLSMKTGVPVYPISFSAKPCYRFNSWDSFMLPLPFSRCVVRVGKPVYPAQLSEDELKERIELELKKLTDLCDEEAGWKK</sequence>
<evidence type="ECO:0000313" key="3">
    <source>
        <dbReference type="Proteomes" id="UP001157911"/>
    </source>
</evidence>
<dbReference type="RefSeq" id="WP_283400322.1">
    <property type="nucleotide sequence ID" value="NZ_FXUB01000002.1"/>
</dbReference>
<gene>
    <name evidence="2" type="ORF">SAMN06265339_0835</name>
</gene>
<evidence type="ECO:0000313" key="2">
    <source>
        <dbReference type="EMBL" id="SMP10648.1"/>
    </source>
</evidence>
<keyword evidence="3" id="KW-1185">Reference proteome</keyword>
<organism evidence="2 3">
    <name type="scientific">Desulfurobacterium pacificum</name>
    <dbReference type="NCBI Taxonomy" id="240166"/>
    <lineage>
        <taxon>Bacteria</taxon>
        <taxon>Pseudomonadati</taxon>
        <taxon>Aquificota</taxon>
        <taxon>Aquificia</taxon>
        <taxon>Desulfurobacteriales</taxon>
        <taxon>Desulfurobacteriaceae</taxon>
        <taxon>Desulfurobacterium</taxon>
    </lineage>
</organism>
<name>A0ABY1NJF4_9BACT</name>